<dbReference type="InterPro" id="IPR013083">
    <property type="entry name" value="Znf_RING/FYVE/PHD"/>
</dbReference>
<evidence type="ECO:0000259" key="4">
    <source>
        <dbReference type="PROSITE" id="PS51698"/>
    </source>
</evidence>
<dbReference type="AlphaFoldDB" id="A0ABC8K0P5"/>
<dbReference type="PANTHER" id="PTHR23315">
    <property type="entry name" value="U BOX DOMAIN-CONTAINING"/>
    <property type="match status" value="1"/>
</dbReference>
<evidence type="ECO:0000313" key="5">
    <source>
        <dbReference type="EMBL" id="CAH8350376.1"/>
    </source>
</evidence>
<name>A0ABC8K0P5_ERUVS</name>
<dbReference type="InterPro" id="IPR045210">
    <property type="entry name" value="RING-Ubox_PUB"/>
</dbReference>
<comment type="caution">
    <text evidence="5">The sequence shown here is derived from an EMBL/GenBank/DDBJ whole genome shotgun (WGS) entry which is preliminary data.</text>
</comment>
<keyword evidence="2" id="KW-0808">Transferase</keyword>
<accession>A0ABC8K0P5</accession>
<dbReference type="Proteomes" id="UP001642260">
    <property type="component" value="Unassembled WGS sequence"/>
</dbReference>
<dbReference type="InterPro" id="IPR003613">
    <property type="entry name" value="Ubox_domain"/>
</dbReference>
<dbReference type="GO" id="GO:0016740">
    <property type="term" value="F:transferase activity"/>
    <property type="evidence" value="ECO:0007669"/>
    <property type="project" value="UniProtKB-KW"/>
</dbReference>
<organism evidence="5 6">
    <name type="scientific">Eruca vesicaria subsp. sativa</name>
    <name type="common">Garden rocket</name>
    <name type="synonym">Eruca sativa</name>
    <dbReference type="NCBI Taxonomy" id="29727"/>
    <lineage>
        <taxon>Eukaryota</taxon>
        <taxon>Viridiplantae</taxon>
        <taxon>Streptophyta</taxon>
        <taxon>Embryophyta</taxon>
        <taxon>Tracheophyta</taxon>
        <taxon>Spermatophyta</taxon>
        <taxon>Magnoliopsida</taxon>
        <taxon>eudicotyledons</taxon>
        <taxon>Gunneridae</taxon>
        <taxon>Pentapetalae</taxon>
        <taxon>rosids</taxon>
        <taxon>malvids</taxon>
        <taxon>Brassicales</taxon>
        <taxon>Brassicaceae</taxon>
        <taxon>Brassiceae</taxon>
        <taxon>Eruca</taxon>
    </lineage>
</organism>
<protein>
    <recommendedName>
        <fullName evidence="4">U-box domain-containing protein</fullName>
    </recommendedName>
</protein>
<evidence type="ECO:0000256" key="3">
    <source>
        <dbReference type="ARBA" id="ARBA00022786"/>
    </source>
</evidence>
<dbReference type="SUPFAM" id="SSF57850">
    <property type="entry name" value="RING/U-box"/>
    <property type="match status" value="1"/>
</dbReference>
<dbReference type="EMBL" id="CAKOAT010166267">
    <property type="protein sequence ID" value="CAH8350376.1"/>
    <property type="molecule type" value="Genomic_DNA"/>
</dbReference>
<keyword evidence="6" id="KW-1185">Reference proteome</keyword>
<evidence type="ECO:0000313" key="6">
    <source>
        <dbReference type="Proteomes" id="UP001642260"/>
    </source>
</evidence>
<dbReference type="PANTHER" id="PTHR23315:SF253">
    <property type="entry name" value="U-BOX DOMAIN-CONTAINING PROTEIN 9"/>
    <property type="match status" value="1"/>
</dbReference>
<sequence>MRDPVVLASGQTYDKLFIQKWLSSGNRTCPKTQQVLSHTSLTPNLLISDMISKWSKTVGVEKLNQCSSSARTYVMKVALGHSASNEIRNAIFKASKVVYDAS</sequence>
<dbReference type="SMART" id="SM00504">
    <property type="entry name" value="Ubox"/>
    <property type="match status" value="1"/>
</dbReference>
<dbReference type="Pfam" id="PF04564">
    <property type="entry name" value="U-box"/>
    <property type="match status" value="1"/>
</dbReference>
<proteinExistence type="predicted"/>
<feature type="domain" description="U-box" evidence="4">
    <location>
        <begin position="1"/>
        <end position="61"/>
    </location>
</feature>
<dbReference type="CDD" id="cd16664">
    <property type="entry name" value="RING-Ubox_PUB"/>
    <property type="match status" value="1"/>
</dbReference>
<gene>
    <name evidence="5" type="ORF">ERUC_LOCUS17989</name>
</gene>
<comment type="pathway">
    <text evidence="1">Protein modification; protein ubiquitination.</text>
</comment>
<dbReference type="Gene3D" id="3.30.40.10">
    <property type="entry name" value="Zinc/RING finger domain, C3HC4 (zinc finger)"/>
    <property type="match status" value="1"/>
</dbReference>
<keyword evidence="3" id="KW-0833">Ubl conjugation pathway</keyword>
<evidence type="ECO:0000256" key="1">
    <source>
        <dbReference type="ARBA" id="ARBA00004906"/>
    </source>
</evidence>
<reference evidence="5 6" key="1">
    <citation type="submission" date="2022-03" db="EMBL/GenBank/DDBJ databases">
        <authorList>
            <person name="Macdonald S."/>
            <person name="Ahmed S."/>
            <person name="Newling K."/>
        </authorList>
    </citation>
    <scope>NUCLEOTIDE SEQUENCE [LARGE SCALE GENOMIC DNA]</scope>
</reference>
<dbReference type="PROSITE" id="PS51698">
    <property type="entry name" value="U_BOX"/>
    <property type="match status" value="1"/>
</dbReference>
<evidence type="ECO:0000256" key="2">
    <source>
        <dbReference type="ARBA" id="ARBA00022679"/>
    </source>
</evidence>